<accession>S5ZMV8</accession>
<dbReference type="AlphaFoldDB" id="S5ZMV8"/>
<evidence type="ECO:0000313" key="1">
    <source>
        <dbReference type="EMBL" id="AGT35931.1"/>
    </source>
</evidence>
<dbReference type="RefSeq" id="WP_020963238.1">
    <property type="nucleotide sequence ID" value="NC_022093.1"/>
</dbReference>
<dbReference type="EMBL" id="CP006646">
    <property type="protein sequence ID" value="AGT35931.1"/>
    <property type="molecule type" value="Genomic_DNA"/>
</dbReference>
<evidence type="ECO:0008006" key="3">
    <source>
        <dbReference type="Google" id="ProtNLM"/>
    </source>
</evidence>
<name>S5ZMV8_9CREN</name>
<dbReference type="Proteomes" id="UP000015543">
    <property type="component" value="Chromosome"/>
</dbReference>
<reference evidence="1 2" key="1">
    <citation type="journal article" date="2013" name="Genome Announc.">
        <title>Complete Genomic Sequence of 'Thermofilum adornatus' Strain 1910bT, a Hyperthermophilic Anaerobic Organotrophic Crenarchaeon.</title>
        <authorList>
            <person name="Dominova I.N."/>
            <person name="Kublanov I.V."/>
            <person name="Podosokorskaya O.A."/>
            <person name="Derbikova K.S."/>
            <person name="Patrushev M.V."/>
            <person name="Toshchakov S.V."/>
        </authorList>
    </citation>
    <scope>NUCLEOTIDE SEQUENCE [LARGE SCALE GENOMIC DNA]</scope>
    <source>
        <strain evidence="2">1910b</strain>
    </source>
</reference>
<dbReference type="PATRIC" id="fig|1365176.7.peg.1574"/>
<evidence type="ECO:0000313" key="2">
    <source>
        <dbReference type="Proteomes" id="UP000015543"/>
    </source>
</evidence>
<dbReference type="KEGG" id="thb:N186_07965"/>
<keyword evidence="2" id="KW-1185">Reference proteome</keyword>
<gene>
    <name evidence="1" type="ORF">N186_07965</name>
</gene>
<organism evidence="1 2">
    <name type="scientific">Thermofilum adornatum</name>
    <dbReference type="NCBI Taxonomy" id="1365176"/>
    <lineage>
        <taxon>Archaea</taxon>
        <taxon>Thermoproteota</taxon>
        <taxon>Thermoprotei</taxon>
        <taxon>Thermofilales</taxon>
        <taxon>Thermofilaceae</taxon>
        <taxon>Thermofilum</taxon>
    </lineage>
</organism>
<dbReference type="HOGENOM" id="CLU_2613812_0_0_2"/>
<dbReference type="GeneID" id="16574237"/>
<protein>
    <recommendedName>
        <fullName evidence="3">CopG family transcriptional regulator</fullName>
    </recommendedName>
</protein>
<sequence length="78" mass="9195">MSKTVSISVPEDIWILISKDELLRKAMERIAVEEFKKLLLKYFVAEEIAGAVNENEIARIDEELKEKIWGELKQKWNF</sequence>
<proteinExistence type="predicted"/>